<feature type="binding site" evidence="14">
    <location>
        <begin position="33"/>
        <end position="40"/>
    </location>
    <ligand>
        <name>ATP</name>
        <dbReference type="ChEBI" id="CHEBI:30616"/>
    </ligand>
</feature>
<dbReference type="InterPro" id="IPR014016">
    <property type="entry name" value="UvrD-like_ATP-bd"/>
</dbReference>
<evidence type="ECO:0000256" key="1">
    <source>
        <dbReference type="ARBA" id="ARBA00022722"/>
    </source>
</evidence>
<comment type="catalytic activity">
    <reaction evidence="13">
        <text>ATP + H2O = ADP + phosphate + H(+)</text>
        <dbReference type="Rhea" id="RHEA:13065"/>
        <dbReference type="ChEBI" id="CHEBI:15377"/>
        <dbReference type="ChEBI" id="CHEBI:15378"/>
        <dbReference type="ChEBI" id="CHEBI:30616"/>
        <dbReference type="ChEBI" id="CHEBI:43474"/>
        <dbReference type="ChEBI" id="CHEBI:456216"/>
        <dbReference type="EC" id="5.6.2.4"/>
    </reaction>
</comment>
<organism evidence="18 19">
    <name type="scientific">Halorubrum vacuolatum</name>
    <name type="common">Natronobacterium vacuolatum</name>
    <dbReference type="NCBI Taxonomy" id="63740"/>
    <lineage>
        <taxon>Archaea</taxon>
        <taxon>Methanobacteriati</taxon>
        <taxon>Methanobacteriota</taxon>
        <taxon>Stenosarchaea group</taxon>
        <taxon>Halobacteria</taxon>
        <taxon>Halobacteriales</taxon>
        <taxon>Haloferacaceae</taxon>
        <taxon>Halorubrum</taxon>
    </lineage>
</organism>
<dbReference type="Gene3D" id="3.90.320.10">
    <property type="match status" value="1"/>
</dbReference>
<dbReference type="Gene3D" id="3.40.50.300">
    <property type="entry name" value="P-loop containing nucleotide triphosphate hydrolases"/>
    <property type="match status" value="4"/>
</dbReference>
<proteinExistence type="predicted"/>
<dbReference type="EC" id="5.6.2.4" evidence="12"/>
<keyword evidence="1" id="KW-0540">Nuclease</keyword>
<evidence type="ECO:0000259" key="16">
    <source>
        <dbReference type="PROSITE" id="PS51198"/>
    </source>
</evidence>
<gene>
    <name evidence="18" type="ORF">SAMN06264855_11625</name>
</gene>
<evidence type="ECO:0000256" key="4">
    <source>
        <dbReference type="ARBA" id="ARBA00022801"/>
    </source>
</evidence>
<name>A0A238XCU7_HALVU</name>
<keyword evidence="6" id="KW-0269">Exonuclease</keyword>
<feature type="compositionally biased region" description="Basic and acidic residues" evidence="15">
    <location>
        <begin position="1071"/>
        <end position="1082"/>
    </location>
</feature>
<dbReference type="RefSeq" id="WP_089385500.1">
    <property type="nucleotide sequence ID" value="NZ_FZNQ01000016.1"/>
</dbReference>
<evidence type="ECO:0000259" key="17">
    <source>
        <dbReference type="PROSITE" id="PS51217"/>
    </source>
</evidence>
<evidence type="ECO:0000256" key="13">
    <source>
        <dbReference type="ARBA" id="ARBA00048988"/>
    </source>
</evidence>
<dbReference type="GO" id="GO:0005524">
    <property type="term" value="F:ATP binding"/>
    <property type="evidence" value="ECO:0007669"/>
    <property type="project" value="UniProtKB-UniRule"/>
</dbReference>
<evidence type="ECO:0000256" key="6">
    <source>
        <dbReference type="ARBA" id="ARBA00022839"/>
    </source>
</evidence>
<dbReference type="SUPFAM" id="SSF52980">
    <property type="entry name" value="Restriction endonuclease-like"/>
    <property type="match status" value="1"/>
</dbReference>
<evidence type="ECO:0000256" key="9">
    <source>
        <dbReference type="ARBA" id="ARBA00023204"/>
    </source>
</evidence>
<evidence type="ECO:0000256" key="7">
    <source>
        <dbReference type="ARBA" id="ARBA00022840"/>
    </source>
</evidence>
<dbReference type="SUPFAM" id="SSF52540">
    <property type="entry name" value="P-loop containing nucleoside triphosphate hydrolases"/>
    <property type="match status" value="1"/>
</dbReference>
<evidence type="ECO:0000256" key="3">
    <source>
        <dbReference type="ARBA" id="ARBA00022763"/>
    </source>
</evidence>
<keyword evidence="9" id="KW-0234">DNA repair</keyword>
<evidence type="ECO:0000256" key="2">
    <source>
        <dbReference type="ARBA" id="ARBA00022741"/>
    </source>
</evidence>
<evidence type="ECO:0000256" key="15">
    <source>
        <dbReference type="SAM" id="MobiDB-lite"/>
    </source>
</evidence>
<dbReference type="OrthoDB" id="203178at2157"/>
<keyword evidence="2 14" id="KW-0547">Nucleotide-binding</keyword>
<dbReference type="Pfam" id="PF13361">
    <property type="entry name" value="UvrD_C"/>
    <property type="match status" value="1"/>
</dbReference>
<dbReference type="InterPro" id="IPR011604">
    <property type="entry name" value="PDDEXK-like_dom_sf"/>
</dbReference>
<keyword evidence="3" id="KW-0227">DNA damage</keyword>
<accession>A0A238XCU7</accession>
<keyword evidence="5 14" id="KW-0347">Helicase</keyword>
<dbReference type="PROSITE" id="PS51217">
    <property type="entry name" value="UVRD_HELICASE_CTER"/>
    <property type="match status" value="1"/>
</dbReference>
<dbReference type="Proteomes" id="UP000198397">
    <property type="component" value="Unassembled WGS sequence"/>
</dbReference>
<dbReference type="PANTHER" id="PTHR11070:SF23">
    <property type="entry name" value="RECBCD ENZYME SUBUNIT RECB"/>
    <property type="match status" value="1"/>
</dbReference>
<dbReference type="GO" id="GO:0043138">
    <property type="term" value="F:3'-5' DNA helicase activity"/>
    <property type="evidence" value="ECO:0007669"/>
    <property type="project" value="UniProtKB-EC"/>
</dbReference>
<dbReference type="GO" id="GO:0004527">
    <property type="term" value="F:exonuclease activity"/>
    <property type="evidence" value="ECO:0007669"/>
    <property type="project" value="UniProtKB-KW"/>
</dbReference>
<evidence type="ECO:0000256" key="12">
    <source>
        <dbReference type="ARBA" id="ARBA00034808"/>
    </source>
</evidence>
<dbReference type="PANTHER" id="PTHR11070">
    <property type="entry name" value="UVRD / RECB / PCRA DNA HELICASE FAMILY MEMBER"/>
    <property type="match status" value="1"/>
</dbReference>
<feature type="domain" description="UvrD-like helicase ATP-binding" evidence="16">
    <location>
        <begin position="12"/>
        <end position="518"/>
    </location>
</feature>
<feature type="region of interest" description="Disordered" evidence="15">
    <location>
        <begin position="59"/>
        <end position="78"/>
    </location>
</feature>
<comment type="catalytic activity">
    <reaction evidence="11">
        <text>Couples ATP hydrolysis with the unwinding of duplex DNA by translocating in the 3'-5' direction.</text>
        <dbReference type="EC" id="5.6.2.4"/>
    </reaction>
</comment>
<evidence type="ECO:0000256" key="10">
    <source>
        <dbReference type="ARBA" id="ARBA00023235"/>
    </source>
</evidence>
<keyword evidence="4 14" id="KW-0378">Hydrolase</keyword>
<dbReference type="InterPro" id="IPR038726">
    <property type="entry name" value="PDDEXK_AddAB-type"/>
</dbReference>
<evidence type="ECO:0000313" key="19">
    <source>
        <dbReference type="Proteomes" id="UP000198397"/>
    </source>
</evidence>
<evidence type="ECO:0000256" key="8">
    <source>
        <dbReference type="ARBA" id="ARBA00023125"/>
    </source>
</evidence>
<dbReference type="PROSITE" id="PS51198">
    <property type="entry name" value="UVRD_HELICASE_ATP_BIND"/>
    <property type="match status" value="1"/>
</dbReference>
<dbReference type="InterPro" id="IPR011335">
    <property type="entry name" value="Restrct_endonuc-II-like"/>
</dbReference>
<dbReference type="InterPro" id="IPR027417">
    <property type="entry name" value="P-loop_NTPase"/>
</dbReference>
<sequence>MTDDTSSDDAELTLTRAQQHAARTIDRNVTIEAGAGTGKTTTLTERYLTILRAHIDGPDSLTAGDEEPPYHVPSDLTRITDPEAARRLPERIVVTTFTDRAAEDLKRSIREKIRDRLADITDPDRWALWRAAADGVEAGYIHTTHGFCSRILEEYAITHPAVDPDFEVLEGTDAAQLRSTVATELVEAEPPGTRELASLFTRSKLINVLTGLLAEYDMTQAWIEDIRELEDPDAYEAHLVELHPLDTDPQRLLKSVIDDLVILCEFYANDKVADQLGANPMKYVGNDLLALQDELAGTDLDAASPVEHLSLCLRVCDVFTNGDGDRYGDGAYYGNKSFRESDGSTATQFRAAMDTVLDALQPEAQPTDTSLDPDRDAHQLLLSLADVSEAVLDAYDDRKQQRGVLDYNDLIGHTLTFLADTDHHAVTDLRANLWYVMIDEFQDTNTRQWELAQALTSGAESFDADNVCVVGDVKQSIYRFRDADVTVFDAAATAMHTANTANGTTECDPELMTNFRTLPATLRAINGLFDRVFAYGDTEPYEAESGPLAAGRNTPTRLTSLVEYLPVPVETGLRERYLGTDHDLTDLPESEPADIEAGALAARIARLLNSDTRVTDKTDANADTRPIEPEDIAVFIRSRSDLKDYERGLRTAGIPYTVIKGEGFFETPEIRAFTALLNALTDPADDISLYAAARSPLCGLTDTQLASAHDPDASLWISLQTSDDPAIERVVTDLERWREYAGTAGTAGPTVNTWEELADRILEETGYLTAIAADERGTTALANIDKLRRKLREFDRSGVPSLDRVTGRFTAQAAQGRTEAEANDATGSTGVRIMTVHEAKGQEYPVIVVPGLGKGFNDKARISNGSIEFERVPLSGERRPILGVNVPTDDRTDSESTLMRYVARDRRRAEERAEEKRILYVAATRAEDHLILTGRHTADEEHETGIKQPTPNDPSSYRDWLQPALFGTDDEAAAAWSDLETTGSFTTTLDYEMDGTTEHGTVTVRLPPEPDPYDDDPDPRPAVTRRSPYTYEQPWEFRLSASDLSRIPAGGVELRQHDDTRQITAAATPRSSEHAKLESADRGDDDIPAVIYGEAVHRLCETRPPAGKRRFVIDQAIREQQDRTAGRTTVTYPDSVYDAIEADAESAIAYLDELHADPSVQHTFDEYYIEFTLETGTISGFIDHLIVTDDTYHIIDYKTDRKPNMQSTDEFLDERAAHHRPQLHAYAAALTQQDPTRDVVMTLYFTEITEPYTWHSPDRSTTIADCVHHLETLLSQTPIQPTLPDT</sequence>
<protein>
    <recommendedName>
        <fullName evidence="12">DNA 3'-5' helicase</fullName>
        <ecNumber evidence="12">5.6.2.4</ecNumber>
    </recommendedName>
</protein>
<evidence type="ECO:0000256" key="5">
    <source>
        <dbReference type="ARBA" id="ARBA00022806"/>
    </source>
</evidence>
<dbReference type="GO" id="GO:0005829">
    <property type="term" value="C:cytosol"/>
    <property type="evidence" value="ECO:0007669"/>
    <property type="project" value="TreeGrafter"/>
</dbReference>
<evidence type="ECO:0000313" key="18">
    <source>
        <dbReference type="EMBL" id="SNR56817.1"/>
    </source>
</evidence>
<feature type="domain" description="UvrD-like helicase C-terminal" evidence="17">
    <location>
        <begin position="552"/>
        <end position="841"/>
    </location>
</feature>
<dbReference type="GO" id="GO:0009338">
    <property type="term" value="C:exodeoxyribonuclease V complex"/>
    <property type="evidence" value="ECO:0007669"/>
    <property type="project" value="TreeGrafter"/>
</dbReference>
<dbReference type="EMBL" id="FZNQ01000016">
    <property type="protein sequence ID" value="SNR56817.1"/>
    <property type="molecule type" value="Genomic_DNA"/>
</dbReference>
<reference evidence="18 19" key="1">
    <citation type="submission" date="2017-06" db="EMBL/GenBank/DDBJ databases">
        <authorList>
            <person name="Kim H.J."/>
            <person name="Triplett B.A."/>
        </authorList>
    </citation>
    <scope>NUCLEOTIDE SEQUENCE [LARGE SCALE GENOMIC DNA]</scope>
    <source>
        <strain evidence="18 19">DSM 8800</strain>
    </source>
</reference>
<dbReference type="Pfam" id="PF12705">
    <property type="entry name" value="PDDEXK_1"/>
    <property type="match status" value="1"/>
</dbReference>
<dbReference type="GO" id="GO:0000725">
    <property type="term" value="P:recombinational repair"/>
    <property type="evidence" value="ECO:0007669"/>
    <property type="project" value="TreeGrafter"/>
</dbReference>
<dbReference type="GO" id="GO:0003677">
    <property type="term" value="F:DNA binding"/>
    <property type="evidence" value="ECO:0007669"/>
    <property type="project" value="UniProtKB-KW"/>
</dbReference>
<keyword evidence="19" id="KW-1185">Reference proteome</keyword>
<keyword evidence="7 14" id="KW-0067">ATP-binding</keyword>
<dbReference type="InterPro" id="IPR014017">
    <property type="entry name" value="DNA_helicase_UvrD-like_C"/>
</dbReference>
<dbReference type="InterPro" id="IPR000212">
    <property type="entry name" value="DNA_helicase_UvrD/REP"/>
</dbReference>
<dbReference type="Pfam" id="PF00580">
    <property type="entry name" value="UvrD-helicase"/>
    <property type="match status" value="1"/>
</dbReference>
<evidence type="ECO:0000256" key="11">
    <source>
        <dbReference type="ARBA" id="ARBA00034617"/>
    </source>
</evidence>
<keyword evidence="10" id="KW-0413">Isomerase</keyword>
<feature type="region of interest" description="Disordered" evidence="15">
    <location>
        <begin position="1054"/>
        <end position="1084"/>
    </location>
</feature>
<evidence type="ECO:0000256" key="14">
    <source>
        <dbReference type="PROSITE-ProRule" id="PRU00560"/>
    </source>
</evidence>
<feature type="region of interest" description="Disordered" evidence="15">
    <location>
        <begin position="996"/>
        <end position="1029"/>
    </location>
</feature>
<keyword evidence="8" id="KW-0238">DNA-binding</keyword>